<keyword evidence="5" id="KW-1185">Reference proteome</keyword>
<gene>
    <name evidence="4" type="ORF">WKV53_18225</name>
</gene>
<dbReference type="Proteomes" id="UP001371305">
    <property type="component" value="Unassembled WGS sequence"/>
</dbReference>
<dbReference type="Pfam" id="PF13205">
    <property type="entry name" value="Big_5"/>
    <property type="match status" value="1"/>
</dbReference>
<proteinExistence type="predicted"/>
<sequence>MPHLSRRSALLALASLQAVFLATASADTVAYWNFSNIPAITTAGLPGTNGIPTTIAASSGTGNVVLTNWLGNVDDFGGSTVNAQNGDVAGVSLSLIAGASPFPGNNSFIDLTLSMTGKADPIITYATQRTTTGFTTGVWSYSTDGTTFTAVPSGSVSPPASYGLQTIDMSSVNALDGAANVTLRYTLSGASAAAGNNRIDNLLVSATAVGGDTTPPGIASRTPADDATNVSLDSVATELTIAFDENINLTTGIIELRRVSDNVLVNSFDVTNFDDVDLNGGILKLKMDTPLAYSTAYWVKIPAGAITDQATPTANAFAGITTNTGWNFTTAAAPTAPTVVVNKYSNGTPDTVELLVIGNGTPGSTVDLRGMIVKDFSGNTVGEGDGGGSYTFSTDTTWSAVKAGTLITLPQTNTAADTDATDFALNVGLDNTTYFAAAGSFNISNQDMVMIKAAGSPTSGTTGGIHILGGGPAGPQYTNFTGAKLLASAGGPGVVVDNATSALADYMSGTGATGNTTLTPANFGTANNGTNASYVSALRGVNPANGDGVVVLANATGASPYVGSGIFARGQTGQSVSLTLTAEVPSATLSSVTIVVPAALGAPSSVSLSGAGAGSATNSINLQTVTISNAQVTTSAPLVVTINGLSTPSPSALTDTGAYGFTVSTTGGGGTLTPIGLQPSAHVLVPINVLRDVDATGIALDAGAVVAVEGVSSSANFSVSNTQAYIQDTTAGINLFKSTLLNTPLVRGNRYAVLGTIQQFSGLTEIVPASESDIVNLGASTEQASQTFTVPGVLAVAEAKEGSLVTLQNLFKVSGAWPSGTPTGNNIVMRDAANNEITIRLSPTMAGMAEPSYPVTITGVLTQFDGSNPFNSGYQLLPRDSADFTAGSLSDYDAWASGPSGAAGGSAADPDGDGKDNAFEYAFGLNASSGGSVNPYVTTLSKTTAKFTYTRRTQSLTGLTYKVFTSTTLLAPSWVQDTTATQTVVGTTGEVQTVEVTLSAPAPLTAPRLFVRVVAE</sequence>
<evidence type="ECO:0000256" key="2">
    <source>
        <dbReference type="SAM" id="SignalP"/>
    </source>
</evidence>
<organism evidence="4 5">
    <name type="scientific">Luteolibacter soli</name>
    <dbReference type="NCBI Taxonomy" id="3135280"/>
    <lineage>
        <taxon>Bacteria</taxon>
        <taxon>Pseudomonadati</taxon>
        <taxon>Verrucomicrobiota</taxon>
        <taxon>Verrucomicrobiia</taxon>
        <taxon>Verrucomicrobiales</taxon>
        <taxon>Verrucomicrobiaceae</taxon>
        <taxon>Luteolibacter</taxon>
    </lineage>
</organism>
<dbReference type="InterPro" id="IPR032812">
    <property type="entry name" value="SbsA_Ig"/>
</dbReference>
<evidence type="ECO:0000256" key="1">
    <source>
        <dbReference type="ARBA" id="ARBA00022729"/>
    </source>
</evidence>
<dbReference type="PROSITE" id="PS51841">
    <property type="entry name" value="LTD"/>
    <property type="match status" value="1"/>
</dbReference>
<accession>A0ABU9B0Q4</accession>
<dbReference type="EMBL" id="JBBUKT010000007">
    <property type="protein sequence ID" value="MEK7952455.1"/>
    <property type="molecule type" value="Genomic_DNA"/>
</dbReference>
<protein>
    <submittedName>
        <fullName evidence="4">Ig-like domain-containing protein</fullName>
    </submittedName>
</protein>
<evidence type="ECO:0000259" key="3">
    <source>
        <dbReference type="PROSITE" id="PS51841"/>
    </source>
</evidence>
<name>A0ABU9B0Q4_9BACT</name>
<reference evidence="4 5" key="1">
    <citation type="submission" date="2024-04" db="EMBL/GenBank/DDBJ databases">
        <title>Luteolibacter sp. isolated from soil.</title>
        <authorList>
            <person name="An J."/>
        </authorList>
    </citation>
    <scope>NUCLEOTIDE SEQUENCE [LARGE SCALE GENOMIC DNA]</scope>
    <source>
        <strain evidence="4 5">Y139</strain>
    </source>
</reference>
<evidence type="ECO:0000313" key="4">
    <source>
        <dbReference type="EMBL" id="MEK7952455.1"/>
    </source>
</evidence>
<feature type="signal peptide" evidence="2">
    <location>
        <begin position="1"/>
        <end position="26"/>
    </location>
</feature>
<evidence type="ECO:0000313" key="5">
    <source>
        <dbReference type="Proteomes" id="UP001371305"/>
    </source>
</evidence>
<feature type="domain" description="LTD" evidence="3">
    <location>
        <begin position="327"/>
        <end position="504"/>
    </location>
</feature>
<comment type="caution">
    <text evidence="4">The sequence shown here is derived from an EMBL/GenBank/DDBJ whole genome shotgun (WGS) entry which is preliminary data.</text>
</comment>
<keyword evidence="1 2" id="KW-0732">Signal</keyword>
<dbReference type="InterPro" id="IPR001322">
    <property type="entry name" value="Lamin_tail_dom"/>
</dbReference>
<feature type="chain" id="PRO_5047142422" evidence="2">
    <location>
        <begin position="27"/>
        <end position="1016"/>
    </location>
</feature>